<keyword evidence="2" id="KW-1185">Reference proteome</keyword>
<accession>A0A1H6F5Y1</accession>
<organism evidence="1 2">
    <name type="scientific">Candidatus Venteria ishoeyi</name>
    <dbReference type="NCBI Taxonomy" id="1899563"/>
    <lineage>
        <taxon>Bacteria</taxon>
        <taxon>Pseudomonadati</taxon>
        <taxon>Pseudomonadota</taxon>
        <taxon>Gammaproteobacteria</taxon>
        <taxon>Thiotrichales</taxon>
        <taxon>Thiotrichaceae</taxon>
        <taxon>Venteria</taxon>
    </lineage>
</organism>
<name>A0A1H6F5Y1_9GAMM</name>
<protein>
    <submittedName>
        <fullName evidence="1">Uncharacterized protein</fullName>
    </submittedName>
</protein>
<dbReference type="Proteomes" id="UP000236724">
    <property type="component" value="Unassembled WGS sequence"/>
</dbReference>
<dbReference type="AlphaFoldDB" id="A0A1H6F5Y1"/>
<dbReference type="EMBL" id="FMSV02000051">
    <property type="protein sequence ID" value="SEH04395.1"/>
    <property type="molecule type" value="Genomic_DNA"/>
</dbReference>
<sequence length="144" mass="15505">MPGAVRQVTFFLAALTGALNESNAADFFTIGRAFNRAAVGFFNQGFQTHLVNHIGIVRVEFAQLAHVVRFETTGLDDSAKVFRNGGTAFRADVCRKTTGCAAGAGHSRVQMDSNLVIGCNFCRHCRNAVIRQIGKGRGRCNALA</sequence>
<reference evidence="1 2" key="1">
    <citation type="submission" date="2016-10" db="EMBL/GenBank/DDBJ databases">
        <authorList>
            <person name="de Groot N.N."/>
        </authorList>
    </citation>
    <scope>NUCLEOTIDE SEQUENCE [LARGE SCALE GENOMIC DNA]</scope>
    <source>
        <strain evidence="1">MBHS1</strain>
    </source>
</reference>
<gene>
    <name evidence="1" type="ORF">MBHS_00241</name>
</gene>
<evidence type="ECO:0000313" key="1">
    <source>
        <dbReference type="EMBL" id="SEH04395.1"/>
    </source>
</evidence>
<proteinExistence type="predicted"/>
<evidence type="ECO:0000313" key="2">
    <source>
        <dbReference type="Proteomes" id="UP000236724"/>
    </source>
</evidence>